<evidence type="ECO:0000259" key="6">
    <source>
        <dbReference type="PROSITE" id="PS51891"/>
    </source>
</evidence>
<dbReference type="PANTHER" id="PTHR33337">
    <property type="entry name" value="GFA DOMAIN-CONTAINING PROTEIN"/>
    <property type="match status" value="1"/>
</dbReference>
<dbReference type="Pfam" id="PF04828">
    <property type="entry name" value="GFA"/>
    <property type="match status" value="2"/>
</dbReference>
<dbReference type="GO" id="GO:0016846">
    <property type="term" value="F:carbon-sulfur lyase activity"/>
    <property type="evidence" value="ECO:0007669"/>
    <property type="project" value="InterPro"/>
</dbReference>
<dbReference type="GO" id="GO:0046872">
    <property type="term" value="F:metal ion binding"/>
    <property type="evidence" value="ECO:0007669"/>
    <property type="project" value="UniProtKB-KW"/>
</dbReference>
<evidence type="ECO:0000256" key="3">
    <source>
        <dbReference type="ARBA" id="ARBA00022833"/>
    </source>
</evidence>
<dbReference type="OrthoDB" id="5422068at2759"/>
<evidence type="ECO:0000256" key="5">
    <source>
        <dbReference type="SAM" id="MobiDB-lite"/>
    </source>
</evidence>
<dbReference type="InterPro" id="IPR011057">
    <property type="entry name" value="Mss4-like_sf"/>
</dbReference>
<gene>
    <name evidence="7" type="ORF">BDV96DRAFT_592156</name>
</gene>
<dbReference type="Proteomes" id="UP000799770">
    <property type="component" value="Unassembled WGS sequence"/>
</dbReference>
<dbReference type="PROSITE" id="PS51891">
    <property type="entry name" value="CENP_V_GFA"/>
    <property type="match status" value="1"/>
</dbReference>
<feature type="domain" description="CENP-V/GFA" evidence="6">
    <location>
        <begin position="1"/>
        <end position="117"/>
    </location>
</feature>
<evidence type="ECO:0000256" key="1">
    <source>
        <dbReference type="ARBA" id="ARBA00005495"/>
    </source>
</evidence>
<feature type="region of interest" description="Disordered" evidence="5">
    <location>
        <begin position="153"/>
        <end position="173"/>
    </location>
</feature>
<accession>A0A6A5YG11</accession>
<keyword evidence="2" id="KW-0479">Metal-binding</keyword>
<reference evidence="7" key="1">
    <citation type="journal article" date="2020" name="Stud. Mycol.">
        <title>101 Dothideomycetes genomes: a test case for predicting lifestyles and emergence of pathogens.</title>
        <authorList>
            <person name="Haridas S."/>
            <person name="Albert R."/>
            <person name="Binder M."/>
            <person name="Bloem J."/>
            <person name="Labutti K."/>
            <person name="Salamov A."/>
            <person name="Andreopoulos B."/>
            <person name="Baker S."/>
            <person name="Barry K."/>
            <person name="Bills G."/>
            <person name="Bluhm B."/>
            <person name="Cannon C."/>
            <person name="Castanera R."/>
            <person name="Culley D."/>
            <person name="Daum C."/>
            <person name="Ezra D."/>
            <person name="Gonzalez J."/>
            <person name="Henrissat B."/>
            <person name="Kuo A."/>
            <person name="Liang C."/>
            <person name="Lipzen A."/>
            <person name="Lutzoni F."/>
            <person name="Magnuson J."/>
            <person name="Mondo S."/>
            <person name="Nolan M."/>
            <person name="Ohm R."/>
            <person name="Pangilinan J."/>
            <person name="Park H.-J."/>
            <person name="Ramirez L."/>
            <person name="Alfaro M."/>
            <person name="Sun H."/>
            <person name="Tritt A."/>
            <person name="Yoshinaga Y."/>
            <person name="Zwiers L.-H."/>
            <person name="Turgeon B."/>
            <person name="Goodwin S."/>
            <person name="Spatafora J."/>
            <person name="Crous P."/>
            <person name="Grigoriev I."/>
        </authorList>
    </citation>
    <scope>NUCLEOTIDE SEQUENCE</scope>
    <source>
        <strain evidence="7">CBS 627.86</strain>
    </source>
</reference>
<dbReference type="EMBL" id="ML977375">
    <property type="protein sequence ID" value="KAF2105654.1"/>
    <property type="molecule type" value="Genomic_DNA"/>
</dbReference>
<proteinExistence type="inferred from homology"/>
<protein>
    <submittedName>
        <fullName evidence="7">Mss4-like protein</fullName>
    </submittedName>
</protein>
<dbReference type="Gene3D" id="3.90.1590.10">
    <property type="entry name" value="glutathione-dependent formaldehyde- activating enzyme (gfa)"/>
    <property type="match status" value="2"/>
</dbReference>
<keyword evidence="8" id="KW-1185">Reference proteome</keyword>
<dbReference type="SUPFAM" id="SSF51316">
    <property type="entry name" value="Mss4-like"/>
    <property type="match status" value="2"/>
</dbReference>
<keyword evidence="4" id="KW-0456">Lyase</keyword>
<organism evidence="7 8">
    <name type="scientific">Lophiotrema nucula</name>
    <dbReference type="NCBI Taxonomy" id="690887"/>
    <lineage>
        <taxon>Eukaryota</taxon>
        <taxon>Fungi</taxon>
        <taxon>Dikarya</taxon>
        <taxon>Ascomycota</taxon>
        <taxon>Pezizomycotina</taxon>
        <taxon>Dothideomycetes</taxon>
        <taxon>Pleosporomycetidae</taxon>
        <taxon>Pleosporales</taxon>
        <taxon>Lophiotremataceae</taxon>
        <taxon>Lophiotrema</taxon>
    </lineage>
</organism>
<evidence type="ECO:0000256" key="2">
    <source>
        <dbReference type="ARBA" id="ARBA00022723"/>
    </source>
</evidence>
<sequence>MPGYKDLTVSCLCGAARHTFTVPETSLPLLTNLCNCNISRRISGSLVTSYFDITLDESAPKPNVSALTGYKSSNMLTRYFCSTCGTQMYLEYNSNRHFWAATGTLEVENTDGILEWNSQMWIEDTLDGGASEFLTSIKGRTLNRYFQEARESKEAPSGWRDSSGASSQPGTEQRVRARCHCNGVEFYISRPNNASNTATESAWPDLLVADPTGMAENPENFPWWLAGHNRYMAGTCACTTCRRSSGFEITFWAFLPTANITQDAEGTVPFQRKPYWGTMNSFQSSPGVTRTFCGICGANVFWDGKDTLIDVAAGLLDATSGARAEEWLAWWPERVSFAEKAQNKELIAGLEEGLKKWAHRNEGASFVATRTFPVCKAVEQSIIEHTSRVLL</sequence>
<dbReference type="InterPro" id="IPR006913">
    <property type="entry name" value="CENP-V/GFA"/>
</dbReference>
<name>A0A6A5YG11_9PLEO</name>
<evidence type="ECO:0000313" key="8">
    <source>
        <dbReference type="Proteomes" id="UP000799770"/>
    </source>
</evidence>
<comment type="similarity">
    <text evidence="1">Belongs to the Gfa family.</text>
</comment>
<keyword evidence="3" id="KW-0862">Zinc</keyword>
<dbReference type="AlphaFoldDB" id="A0A6A5YG11"/>
<evidence type="ECO:0000256" key="4">
    <source>
        <dbReference type="ARBA" id="ARBA00023239"/>
    </source>
</evidence>
<evidence type="ECO:0000313" key="7">
    <source>
        <dbReference type="EMBL" id="KAF2105654.1"/>
    </source>
</evidence>
<dbReference type="PANTHER" id="PTHR33337:SF30">
    <property type="entry name" value="DUF636 DOMAIN PROTEIN (AFU_ORTHOLOGUE AFUA_1G03180)"/>
    <property type="match status" value="1"/>
</dbReference>